<evidence type="ECO:0000313" key="8">
    <source>
        <dbReference type="Proteomes" id="UP000594263"/>
    </source>
</evidence>
<dbReference type="Pfam" id="PF00931">
    <property type="entry name" value="NB-ARC"/>
    <property type="match status" value="1"/>
</dbReference>
<evidence type="ECO:0000259" key="5">
    <source>
        <dbReference type="Pfam" id="PF00931"/>
    </source>
</evidence>
<dbReference type="PANTHER" id="PTHR19338:SF73">
    <property type="entry name" value="DISEASE RESISTANCE PROTEIN RGA2-LIKE"/>
    <property type="match status" value="1"/>
</dbReference>
<name>A0A7N0T8A7_KALFE</name>
<keyword evidence="3" id="KW-0611">Plant defense</keyword>
<dbReference type="InterPro" id="IPR002182">
    <property type="entry name" value="NB-ARC"/>
</dbReference>
<dbReference type="GO" id="GO:0006952">
    <property type="term" value="P:defense response"/>
    <property type="evidence" value="ECO:0007669"/>
    <property type="project" value="UniProtKB-KW"/>
</dbReference>
<evidence type="ECO:0000256" key="2">
    <source>
        <dbReference type="ARBA" id="ARBA00022741"/>
    </source>
</evidence>
<proteinExistence type="predicted"/>
<organism evidence="7 8">
    <name type="scientific">Kalanchoe fedtschenkoi</name>
    <name type="common">Lavender scallops</name>
    <name type="synonym">South American air plant</name>
    <dbReference type="NCBI Taxonomy" id="63787"/>
    <lineage>
        <taxon>Eukaryota</taxon>
        <taxon>Viridiplantae</taxon>
        <taxon>Streptophyta</taxon>
        <taxon>Embryophyta</taxon>
        <taxon>Tracheophyta</taxon>
        <taxon>Spermatophyta</taxon>
        <taxon>Magnoliopsida</taxon>
        <taxon>eudicotyledons</taxon>
        <taxon>Gunneridae</taxon>
        <taxon>Pentapetalae</taxon>
        <taxon>Saxifragales</taxon>
        <taxon>Crassulaceae</taxon>
        <taxon>Kalanchoe</taxon>
    </lineage>
</organism>
<evidence type="ECO:0000256" key="1">
    <source>
        <dbReference type="ARBA" id="ARBA00022737"/>
    </source>
</evidence>
<dbReference type="PANTHER" id="PTHR19338">
    <property type="entry name" value="TRANSLOCASE OF INNER MITOCHONDRIAL MEMBRANE 13 HOMOLOG"/>
    <property type="match status" value="1"/>
</dbReference>
<feature type="coiled-coil region" evidence="4">
    <location>
        <begin position="10"/>
        <end position="37"/>
    </location>
</feature>
<keyword evidence="4" id="KW-0175">Coiled coil</keyword>
<feature type="domain" description="Disease resistance N-terminal" evidence="6">
    <location>
        <begin position="5"/>
        <end position="93"/>
    </location>
</feature>
<sequence length="226" mass="25345">MDGAVLTYVINKLSDLLEQKVRLIAGAEDEIGSLRDDLKLLTIFIQGINDQSDGTTTPLVDELVDQLRRVSWKAEDVVDHYMLDVARHERKQFVKKVFTGCGMLSRKGRLAAQAKEIKQTVDGILKKKETYGIRLEYGAPSDMTAQQVGENALDWRRRNVEEEDVIGFDQQTCEVMKMLMPKGGVEAEELRVVSIIGMGGLGKTTLARKIFKVSRSKWSLGRLKCG</sequence>
<dbReference type="InterPro" id="IPR038005">
    <property type="entry name" value="RX-like_CC"/>
</dbReference>
<evidence type="ECO:0000259" key="6">
    <source>
        <dbReference type="Pfam" id="PF18052"/>
    </source>
</evidence>
<dbReference type="AlphaFoldDB" id="A0A7N0T8A7"/>
<dbReference type="InterPro" id="IPR027417">
    <property type="entry name" value="P-loop_NTPase"/>
</dbReference>
<dbReference type="Proteomes" id="UP000594263">
    <property type="component" value="Unplaced"/>
</dbReference>
<evidence type="ECO:0000256" key="4">
    <source>
        <dbReference type="SAM" id="Coils"/>
    </source>
</evidence>
<dbReference type="Gene3D" id="1.20.5.4130">
    <property type="match status" value="1"/>
</dbReference>
<dbReference type="Gene3D" id="3.40.50.300">
    <property type="entry name" value="P-loop containing nucleotide triphosphate hydrolases"/>
    <property type="match status" value="1"/>
</dbReference>
<keyword evidence="2" id="KW-0547">Nucleotide-binding</keyword>
<dbReference type="Gramene" id="Kaladp0024s0728.1.v1.1">
    <property type="protein sequence ID" value="Kaladp0024s0728.1.v1.1.CDS.1"/>
    <property type="gene ID" value="Kaladp0024s0728.v1.1"/>
</dbReference>
<dbReference type="CDD" id="cd14798">
    <property type="entry name" value="RX-CC_like"/>
    <property type="match status" value="1"/>
</dbReference>
<keyword evidence="8" id="KW-1185">Reference proteome</keyword>
<evidence type="ECO:0000313" key="7">
    <source>
        <dbReference type="EnsemblPlants" id="Kaladp0024s0728.1.v1.1.CDS.1"/>
    </source>
</evidence>
<dbReference type="SUPFAM" id="SSF52540">
    <property type="entry name" value="P-loop containing nucleoside triphosphate hydrolases"/>
    <property type="match status" value="1"/>
</dbReference>
<accession>A0A7N0T8A7</accession>
<evidence type="ECO:0000256" key="3">
    <source>
        <dbReference type="ARBA" id="ARBA00022821"/>
    </source>
</evidence>
<dbReference type="InterPro" id="IPR041118">
    <property type="entry name" value="Rx_N"/>
</dbReference>
<protein>
    <submittedName>
        <fullName evidence="7">Uncharacterized protein</fullName>
    </submittedName>
</protein>
<dbReference type="EnsemblPlants" id="Kaladp0024s0728.1.v1.1">
    <property type="protein sequence ID" value="Kaladp0024s0728.1.v1.1.CDS.1"/>
    <property type="gene ID" value="Kaladp0024s0728.v1.1"/>
</dbReference>
<reference evidence="7" key="1">
    <citation type="submission" date="2021-01" db="UniProtKB">
        <authorList>
            <consortium name="EnsemblPlants"/>
        </authorList>
    </citation>
    <scope>IDENTIFICATION</scope>
</reference>
<keyword evidence="1" id="KW-0677">Repeat</keyword>
<dbReference type="OMA" id="SMIFCCK"/>
<dbReference type="Pfam" id="PF18052">
    <property type="entry name" value="Rx_N"/>
    <property type="match status" value="1"/>
</dbReference>
<feature type="domain" description="NB-ARC" evidence="5">
    <location>
        <begin position="174"/>
        <end position="213"/>
    </location>
</feature>
<dbReference type="GO" id="GO:0043531">
    <property type="term" value="F:ADP binding"/>
    <property type="evidence" value="ECO:0007669"/>
    <property type="project" value="InterPro"/>
</dbReference>